<evidence type="ECO:0000256" key="9">
    <source>
        <dbReference type="SAM" id="Phobius"/>
    </source>
</evidence>
<dbReference type="PANTHER" id="PTHR19139:SF199">
    <property type="entry name" value="MIP17260P"/>
    <property type="match status" value="1"/>
</dbReference>
<feature type="transmembrane region" description="Helical" evidence="9">
    <location>
        <begin position="213"/>
        <end position="235"/>
    </location>
</feature>
<accession>A0AA40EEP1</accession>
<dbReference type="EMBL" id="JAUKUD010000007">
    <property type="protein sequence ID" value="KAK0738724.1"/>
    <property type="molecule type" value="Genomic_DNA"/>
</dbReference>
<feature type="transmembrane region" description="Helical" evidence="9">
    <location>
        <begin position="77"/>
        <end position="94"/>
    </location>
</feature>
<dbReference type="InterPro" id="IPR022357">
    <property type="entry name" value="MIP_CS"/>
</dbReference>
<dbReference type="PROSITE" id="PS00221">
    <property type="entry name" value="MIP"/>
    <property type="match status" value="1"/>
</dbReference>
<comment type="subcellular location">
    <subcellularLocation>
        <location evidence="1">Cell membrane</location>
        <topology evidence="1">Multi-pass membrane protein</topology>
    </subcellularLocation>
</comment>
<reference evidence="10" key="1">
    <citation type="submission" date="2023-06" db="EMBL/GenBank/DDBJ databases">
        <title>Genome-scale phylogeny and comparative genomics of the fungal order Sordariales.</title>
        <authorList>
            <consortium name="Lawrence Berkeley National Laboratory"/>
            <person name="Hensen N."/>
            <person name="Bonometti L."/>
            <person name="Westerberg I."/>
            <person name="Brannstrom I.O."/>
            <person name="Guillou S."/>
            <person name="Cros-Aarteil S."/>
            <person name="Calhoun S."/>
            <person name="Haridas S."/>
            <person name="Kuo A."/>
            <person name="Mondo S."/>
            <person name="Pangilinan J."/>
            <person name="Riley R."/>
            <person name="LaButti K."/>
            <person name="Andreopoulos B."/>
            <person name="Lipzen A."/>
            <person name="Chen C."/>
            <person name="Yanf M."/>
            <person name="Daum C."/>
            <person name="Ng V."/>
            <person name="Clum A."/>
            <person name="Steindorff A."/>
            <person name="Ohm R."/>
            <person name="Martin F."/>
            <person name="Silar P."/>
            <person name="Natvig D."/>
            <person name="Lalanne C."/>
            <person name="Gautier V."/>
            <person name="Ament-velasquez S.L."/>
            <person name="Kruys A."/>
            <person name="Hutchinson M.I."/>
            <person name="Powell A.J."/>
            <person name="Barry K."/>
            <person name="Miller A.N."/>
            <person name="Grigoriev I.V."/>
            <person name="Debuchy R."/>
            <person name="Gladieux P."/>
            <person name="Thoren M.H."/>
            <person name="Johannesson H."/>
        </authorList>
    </citation>
    <scope>NUCLEOTIDE SEQUENCE</scope>
    <source>
        <strain evidence="10">SMH3187-1</strain>
    </source>
</reference>
<feature type="transmembrane region" description="Helical" evidence="9">
    <location>
        <begin position="22"/>
        <end position="42"/>
    </location>
</feature>
<dbReference type="InterPro" id="IPR034294">
    <property type="entry name" value="Aquaporin_transptr"/>
</dbReference>
<gene>
    <name evidence="10" type="ORF">B0T18DRAFT_483495</name>
</gene>
<evidence type="ECO:0000313" key="11">
    <source>
        <dbReference type="Proteomes" id="UP001172155"/>
    </source>
</evidence>
<keyword evidence="5 8" id="KW-0812">Transmembrane</keyword>
<dbReference type="PANTHER" id="PTHR19139">
    <property type="entry name" value="AQUAPORIN TRANSPORTER"/>
    <property type="match status" value="1"/>
</dbReference>
<evidence type="ECO:0000313" key="10">
    <source>
        <dbReference type="EMBL" id="KAK0738724.1"/>
    </source>
</evidence>
<evidence type="ECO:0000256" key="1">
    <source>
        <dbReference type="ARBA" id="ARBA00004651"/>
    </source>
</evidence>
<protein>
    <submittedName>
        <fullName evidence="10">Aquaporin-like protein</fullName>
    </submittedName>
</protein>
<dbReference type="SUPFAM" id="SSF81338">
    <property type="entry name" value="Aquaporin-like"/>
    <property type="match status" value="1"/>
</dbReference>
<dbReference type="InterPro" id="IPR023271">
    <property type="entry name" value="Aquaporin-like"/>
</dbReference>
<evidence type="ECO:0000256" key="4">
    <source>
        <dbReference type="ARBA" id="ARBA00022475"/>
    </source>
</evidence>
<evidence type="ECO:0000256" key="2">
    <source>
        <dbReference type="ARBA" id="ARBA00006175"/>
    </source>
</evidence>
<evidence type="ECO:0000256" key="3">
    <source>
        <dbReference type="ARBA" id="ARBA00022448"/>
    </source>
</evidence>
<proteinExistence type="inferred from homology"/>
<comment type="similarity">
    <text evidence="2 8">Belongs to the MIP/aquaporin (TC 1.A.8) family.</text>
</comment>
<dbReference type="Proteomes" id="UP001172155">
    <property type="component" value="Unassembled WGS sequence"/>
</dbReference>
<keyword evidence="4" id="KW-1003">Cell membrane</keyword>
<evidence type="ECO:0000256" key="7">
    <source>
        <dbReference type="ARBA" id="ARBA00023136"/>
    </source>
</evidence>
<evidence type="ECO:0000256" key="5">
    <source>
        <dbReference type="ARBA" id="ARBA00022692"/>
    </source>
</evidence>
<feature type="transmembrane region" description="Helical" evidence="9">
    <location>
        <begin position="101"/>
        <end position="122"/>
    </location>
</feature>
<dbReference type="AlphaFoldDB" id="A0AA40EEP1"/>
<comment type="caution">
    <text evidence="10">The sequence shown here is derived from an EMBL/GenBank/DDBJ whole genome shotgun (WGS) entry which is preliminary data.</text>
</comment>
<keyword evidence="3 8" id="KW-0813">Transport</keyword>
<dbReference type="PRINTS" id="PR00783">
    <property type="entry name" value="MINTRINSICP"/>
</dbReference>
<feature type="transmembrane region" description="Helical" evidence="9">
    <location>
        <begin position="170"/>
        <end position="193"/>
    </location>
</feature>
<dbReference type="GO" id="GO:0015250">
    <property type="term" value="F:water channel activity"/>
    <property type="evidence" value="ECO:0007669"/>
    <property type="project" value="TreeGrafter"/>
</dbReference>
<feature type="transmembrane region" description="Helical" evidence="9">
    <location>
        <begin position="142"/>
        <end position="163"/>
    </location>
</feature>
<keyword evidence="7 9" id="KW-0472">Membrane</keyword>
<dbReference type="Gene3D" id="1.20.1080.10">
    <property type="entry name" value="Glycerol uptake facilitator protein"/>
    <property type="match status" value="1"/>
</dbReference>
<organism evidence="10 11">
    <name type="scientific">Schizothecium vesticola</name>
    <dbReference type="NCBI Taxonomy" id="314040"/>
    <lineage>
        <taxon>Eukaryota</taxon>
        <taxon>Fungi</taxon>
        <taxon>Dikarya</taxon>
        <taxon>Ascomycota</taxon>
        <taxon>Pezizomycotina</taxon>
        <taxon>Sordariomycetes</taxon>
        <taxon>Sordariomycetidae</taxon>
        <taxon>Sordariales</taxon>
        <taxon>Schizotheciaceae</taxon>
        <taxon>Schizothecium</taxon>
    </lineage>
</organism>
<keyword evidence="6 9" id="KW-1133">Transmembrane helix</keyword>
<evidence type="ECO:0000256" key="8">
    <source>
        <dbReference type="RuleBase" id="RU000477"/>
    </source>
</evidence>
<name>A0AA40EEP1_9PEZI</name>
<evidence type="ECO:0000256" key="6">
    <source>
        <dbReference type="ARBA" id="ARBA00022989"/>
    </source>
</evidence>
<dbReference type="GO" id="GO:0005886">
    <property type="term" value="C:plasma membrane"/>
    <property type="evidence" value="ECO:0007669"/>
    <property type="project" value="UniProtKB-SubCell"/>
</dbReference>
<keyword evidence="11" id="KW-1185">Reference proteome</keyword>
<dbReference type="InterPro" id="IPR000425">
    <property type="entry name" value="MIP"/>
</dbReference>
<sequence>MPSLRPLATAHRPTLTAILGEFTGTFLFLLFAFLGASITASYASTTPPLLTLLFVALAFALSLTANVWAFFRVTGAAFNPAVTVALFVVTPRAARSWVRSGCVIVAQLAGGIAAAAVAAGLVPGEGMPAVDTTLGGGASVAQGLFIEMFLTAELVFVILMVGVEKHKGTFMAPAAVGTAFFLTQLVGINFTGGSLNPARSLGPAVVSGRWPEYFWIYFVGPVGGGLLASGFYTLLQFLRWEECNPGQDWDDADGLDKLEEKLCISKRLHNSTYMEGPEAR</sequence>
<dbReference type="Pfam" id="PF00230">
    <property type="entry name" value="MIP"/>
    <property type="match status" value="1"/>
</dbReference>
<feature type="transmembrane region" description="Helical" evidence="9">
    <location>
        <begin position="49"/>
        <end position="71"/>
    </location>
</feature>